<evidence type="ECO:0000313" key="5">
    <source>
        <dbReference type="Proteomes" id="UP000218887"/>
    </source>
</evidence>
<feature type="binding site" evidence="2">
    <location>
        <position position="94"/>
    </location>
    <ligand>
        <name>Mn(2+)</name>
        <dbReference type="ChEBI" id="CHEBI:29035"/>
        <label>2</label>
    </ligand>
</feature>
<dbReference type="InterPro" id="IPR017439">
    <property type="entry name" value="Amidohydrolase"/>
</dbReference>
<dbReference type="AlphaFoldDB" id="A0A2A2IHP5"/>
<dbReference type="PANTHER" id="PTHR11014:SF63">
    <property type="entry name" value="METALLOPEPTIDASE, PUTATIVE (AFU_ORTHOLOGUE AFUA_6G09600)-RELATED"/>
    <property type="match status" value="1"/>
</dbReference>
<feature type="binding site" evidence="2">
    <location>
        <position position="96"/>
    </location>
    <ligand>
        <name>Mn(2+)</name>
        <dbReference type="ChEBI" id="CHEBI:29035"/>
        <label>2</label>
    </ligand>
</feature>
<feature type="binding site" evidence="2">
    <location>
        <position position="130"/>
    </location>
    <ligand>
        <name>Mn(2+)</name>
        <dbReference type="ChEBI" id="CHEBI:29035"/>
        <label>2</label>
    </ligand>
</feature>
<feature type="binding site" evidence="2">
    <location>
        <position position="155"/>
    </location>
    <ligand>
        <name>Mn(2+)</name>
        <dbReference type="ChEBI" id="CHEBI:29035"/>
        <label>2</label>
    </ligand>
</feature>
<name>A0A2A2IHP5_9BACI</name>
<accession>A0A2A2IHP5</accession>
<dbReference type="GO" id="GO:0019877">
    <property type="term" value="P:diaminopimelate biosynthetic process"/>
    <property type="evidence" value="ECO:0007669"/>
    <property type="project" value="UniProtKB-ARBA"/>
</dbReference>
<dbReference type="InterPro" id="IPR002933">
    <property type="entry name" value="Peptidase_M20"/>
</dbReference>
<dbReference type="NCBIfam" id="TIGR01891">
    <property type="entry name" value="amidohydrolases"/>
    <property type="match status" value="1"/>
</dbReference>
<evidence type="ECO:0000256" key="1">
    <source>
        <dbReference type="ARBA" id="ARBA00022801"/>
    </source>
</evidence>
<dbReference type="InterPro" id="IPR011650">
    <property type="entry name" value="Peptidase_M20_dimer"/>
</dbReference>
<dbReference type="PANTHER" id="PTHR11014">
    <property type="entry name" value="PEPTIDASE M20 FAMILY MEMBER"/>
    <property type="match status" value="1"/>
</dbReference>
<keyword evidence="2" id="KW-0479">Metal-binding</keyword>
<evidence type="ECO:0000256" key="2">
    <source>
        <dbReference type="PIRSR" id="PIRSR005962-1"/>
    </source>
</evidence>
<keyword evidence="5" id="KW-1185">Reference proteome</keyword>
<dbReference type="FunFam" id="3.30.70.360:FF:000001">
    <property type="entry name" value="N-acetyldiaminopimelate deacetylase"/>
    <property type="match status" value="1"/>
</dbReference>
<dbReference type="GO" id="GO:0046872">
    <property type="term" value="F:metal ion binding"/>
    <property type="evidence" value="ECO:0007669"/>
    <property type="project" value="UniProtKB-KW"/>
</dbReference>
<sequence length="378" mass="41741">MHQLVEQAINDRRYLHQHPELSGKEFETSKFIQKRLDDLGIETLNYEPPSVIGFLKGTKGDKTIALRADIDALPITEEGDKSYISQISGVAHACGHDGHTAILLAVAKWMSENQNEMEPNVMFIFQTSEEVIPSGAEHLVKLGVIDQVDAVFGLHLWQGMEKGKIGLAHGPMMASTDDFEIIIEGAGGHGSMPHETVDPIYVASHIVQGLQSIVSRKTDPMQAKVITVSQIESGSGYNIIPSSAKLQGTVRAFNLETTELIRSKMQQIVEGICGSFDAIGKLNYMKGTPPLINDSEQSHFVENVIRTSFGDDVFELVDPVMSGEDFSNYLLKKPGAFIFVGMNGEKSSYPHHHPRFDIDEDVFASSIELFINVIRNFN</sequence>
<keyword evidence="1 4" id="KW-0378">Hydrolase</keyword>
<organism evidence="4 5">
    <name type="scientific">Virgibacillus profundi</name>
    <dbReference type="NCBI Taxonomy" id="2024555"/>
    <lineage>
        <taxon>Bacteria</taxon>
        <taxon>Bacillati</taxon>
        <taxon>Bacillota</taxon>
        <taxon>Bacilli</taxon>
        <taxon>Bacillales</taxon>
        <taxon>Bacillaceae</taxon>
        <taxon>Virgibacillus</taxon>
    </lineage>
</organism>
<dbReference type="Pfam" id="PF01546">
    <property type="entry name" value="Peptidase_M20"/>
    <property type="match status" value="1"/>
</dbReference>
<reference evidence="4 5" key="1">
    <citation type="submission" date="2017-08" db="EMBL/GenBank/DDBJ databases">
        <title>Virgibacillus indicus sp. nov. and Virgibacillus profoundi sp. nov, two moderately halophilic bacteria isolated from marine sediment by using the Microfluidic Streak Plate.</title>
        <authorList>
            <person name="Xu B."/>
            <person name="Hu B."/>
            <person name="Wang J."/>
            <person name="Zhu Y."/>
            <person name="Huang L."/>
            <person name="Du W."/>
            <person name="Huang Y."/>
        </authorList>
    </citation>
    <scope>NUCLEOTIDE SEQUENCE [LARGE SCALE GENOMIC DNA]</scope>
    <source>
        <strain evidence="4 5">IO3-P3-H5</strain>
    </source>
</reference>
<dbReference type="SUPFAM" id="SSF53187">
    <property type="entry name" value="Zn-dependent exopeptidases"/>
    <property type="match status" value="1"/>
</dbReference>
<dbReference type="PIRSF" id="PIRSF005962">
    <property type="entry name" value="Pept_M20D_amidohydro"/>
    <property type="match status" value="1"/>
</dbReference>
<evidence type="ECO:0000313" key="4">
    <source>
        <dbReference type="EMBL" id="PAV31052.1"/>
    </source>
</evidence>
<feature type="binding site" evidence="2">
    <location>
        <position position="352"/>
    </location>
    <ligand>
        <name>Mn(2+)</name>
        <dbReference type="ChEBI" id="CHEBI:29035"/>
        <label>2</label>
    </ligand>
</feature>
<dbReference type="Pfam" id="PF07687">
    <property type="entry name" value="M20_dimer"/>
    <property type="match status" value="1"/>
</dbReference>
<dbReference type="GO" id="GO:0050118">
    <property type="term" value="F:N-acetyldiaminopimelate deacetylase activity"/>
    <property type="evidence" value="ECO:0007669"/>
    <property type="project" value="UniProtKB-ARBA"/>
</dbReference>
<dbReference type="Gene3D" id="3.40.630.10">
    <property type="entry name" value="Zn peptidases"/>
    <property type="match status" value="1"/>
</dbReference>
<dbReference type="SUPFAM" id="SSF55031">
    <property type="entry name" value="Bacterial exopeptidase dimerisation domain"/>
    <property type="match status" value="1"/>
</dbReference>
<gene>
    <name evidence="4" type="ORF">CIL05_03455</name>
</gene>
<protein>
    <submittedName>
        <fullName evidence="4">N-acyl-L-amino acid amidohydrolase</fullName>
    </submittedName>
</protein>
<feature type="domain" description="Peptidase M20 dimerisation" evidence="3">
    <location>
        <begin position="179"/>
        <end position="270"/>
    </location>
</feature>
<evidence type="ECO:0000259" key="3">
    <source>
        <dbReference type="Pfam" id="PF07687"/>
    </source>
</evidence>
<dbReference type="Proteomes" id="UP000218887">
    <property type="component" value="Unassembled WGS sequence"/>
</dbReference>
<dbReference type="Gene3D" id="3.30.70.360">
    <property type="match status" value="1"/>
</dbReference>
<keyword evidence="2" id="KW-0464">Manganese</keyword>
<proteinExistence type="predicted"/>
<dbReference type="EMBL" id="NPOA01000002">
    <property type="protein sequence ID" value="PAV31052.1"/>
    <property type="molecule type" value="Genomic_DNA"/>
</dbReference>
<comment type="caution">
    <text evidence="4">The sequence shown here is derived from an EMBL/GenBank/DDBJ whole genome shotgun (WGS) entry which is preliminary data.</text>
</comment>
<comment type="cofactor">
    <cofactor evidence="2">
        <name>Mn(2+)</name>
        <dbReference type="ChEBI" id="CHEBI:29035"/>
    </cofactor>
    <text evidence="2">The Mn(2+) ion enhances activity.</text>
</comment>
<dbReference type="OrthoDB" id="2416606at2"/>
<dbReference type="InterPro" id="IPR036264">
    <property type="entry name" value="Bact_exopeptidase_dim_dom"/>
</dbReference>